<dbReference type="InterPro" id="IPR019587">
    <property type="entry name" value="Polyketide_cyclase/dehydratase"/>
</dbReference>
<dbReference type="Proteomes" id="UP000294257">
    <property type="component" value="Unassembled WGS sequence"/>
</dbReference>
<dbReference type="InterPro" id="IPR023393">
    <property type="entry name" value="START-like_dom_sf"/>
</dbReference>
<name>A0A4Q7KYQ3_9PSEU</name>
<dbReference type="SUPFAM" id="SSF55961">
    <property type="entry name" value="Bet v1-like"/>
    <property type="match status" value="1"/>
</dbReference>
<comment type="caution">
    <text evidence="1">The sequence shown here is derived from an EMBL/GenBank/DDBJ whole genome shotgun (WGS) entry which is preliminary data.</text>
</comment>
<sequence>MAPVQNGTDIARTPQDVFDYVADASHLPQWQDDVEKVEIETPDIVGKGMVGVETRRIQGSSRSFRWEVTEYEPGKRWRCHVIEGPLRTDVMFTFTPIERGTHVDVAIDFKSKGIGKLIAPFARRSTNKDLPGNLAHLKSNLESVTP</sequence>
<organism evidence="1 2">
    <name type="scientific">Herbihabitans rhizosphaerae</name>
    <dbReference type="NCBI Taxonomy" id="1872711"/>
    <lineage>
        <taxon>Bacteria</taxon>
        <taxon>Bacillati</taxon>
        <taxon>Actinomycetota</taxon>
        <taxon>Actinomycetes</taxon>
        <taxon>Pseudonocardiales</taxon>
        <taxon>Pseudonocardiaceae</taxon>
        <taxon>Herbihabitans</taxon>
    </lineage>
</organism>
<dbReference type="AlphaFoldDB" id="A0A4Q7KYQ3"/>
<dbReference type="EMBL" id="SGWQ01000003">
    <property type="protein sequence ID" value="RZS41191.1"/>
    <property type="molecule type" value="Genomic_DNA"/>
</dbReference>
<dbReference type="OrthoDB" id="1524368at2"/>
<keyword evidence="2" id="KW-1185">Reference proteome</keyword>
<proteinExistence type="predicted"/>
<evidence type="ECO:0000313" key="2">
    <source>
        <dbReference type="Proteomes" id="UP000294257"/>
    </source>
</evidence>
<accession>A0A4Q7KYQ3</accession>
<protein>
    <submittedName>
        <fullName evidence="1">Polyketide cyclase/dehydrase/lipid transport protein</fullName>
    </submittedName>
</protein>
<gene>
    <name evidence="1" type="ORF">EV193_103511</name>
</gene>
<evidence type="ECO:0000313" key="1">
    <source>
        <dbReference type="EMBL" id="RZS41191.1"/>
    </source>
</evidence>
<dbReference type="RefSeq" id="WP_130344140.1">
    <property type="nucleotide sequence ID" value="NZ_SGWQ01000003.1"/>
</dbReference>
<dbReference type="Gene3D" id="3.30.530.20">
    <property type="match status" value="1"/>
</dbReference>
<dbReference type="Pfam" id="PF10604">
    <property type="entry name" value="Polyketide_cyc2"/>
    <property type="match status" value="1"/>
</dbReference>
<reference evidence="1 2" key="1">
    <citation type="submission" date="2019-02" db="EMBL/GenBank/DDBJ databases">
        <title>Genomic Encyclopedia of Type Strains, Phase IV (KMG-IV): sequencing the most valuable type-strain genomes for metagenomic binning, comparative biology and taxonomic classification.</title>
        <authorList>
            <person name="Goeker M."/>
        </authorList>
    </citation>
    <scope>NUCLEOTIDE SEQUENCE [LARGE SCALE GENOMIC DNA]</scope>
    <source>
        <strain evidence="1 2">DSM 101727</strain>
    </source>
</reference>